<keyword evidence="4" id="KW-1185">Reference proteome</keyword>
<dbReference type="SUPFAM" id="SSF49899">
    <property type="entry name" value="Concanavalin A-like lectins/glucanases"/>
    <property type="match status" value="1"/>
</dbReference>
<evidence type="ECO:0000256" key="2">
    <source>
        <dbReference type="RuleBase" id="RU361163"/>
    </source>
</evidence>
<dbReference type="PANTHER" id="PTHR34002:SF10">
    <property type="entry name" value="PUTATIVE-RELATED"/>
    <property type="match status" value="1"/>
</dbReference>
<dbReference type="InterPro" id="IPR013320">
    <property type="entry name" value="ConA-like_dom_sf"/>
</dbReference>
<evidence type="ECO:0000313" key="4">
    <source>
        <dbReference type="Proteomes" id="UP000777438"/>
    </source>
</evidence>
<dbReference type="InterPro" id="IPR013319">
    <property type="entry name" value="GH11/12"/>
</dbReference>
<proteinExistence type="inferred from homology"/>
<evidence type="ECO:0000313" key="3">
    <source>
        <dbReference type="EMBL" id="KAH6880617.1"/>
    </source>
</evidence>
<dbReference type="PANTHER" id="PTHR34002">
    <property type="entry name" value="BLR1656 PROTEIN"/>
    <property type="match status" value="1"/>
</dbReference>
<protein>
    <submittedName>
        <fullName evidence="3">Concanavalin A-like lectin/glucanase domain-containing protein</fullName>
    </submittedName>
</protein>
<gene>
    <name evidence="3" type="ORF">B0T10DRAFT_463691</name>
</gene>
<organism evidence="3 4">
    <name type="scientific">Thelonectria olida</name>
    <dbReference type="NCBI Taxonomy" id="1576542"/>
    <lineage>
        <taxon>Eukaryota</taxon>
        <taxon>Fungi</taxon>
        <taxon>Dikarya</taxon>
        <taxon>Ascomycota</taxon>
        <taxon>Pezizomycotina</taxon>
        <taxon>Sordariomycetes</taxon>
        <taxon>Hypocreomycetidae</taxon>
        <taxon>Hypocreales</taxon>
        <taxon>Nectriaceae</taxon>
        <taxon>Thelonectria</taxon>
    </lineage>
</organism>
<comment type="caution">
    <text evidence="3">The sequence shown here is derived from an EMBL/GenBank/DDBJ whole genome shotgun (WGS) entry which is preliminary data.</text>
</comment>
<keyword evidence="2" id="KW-0326">Glycosidase</keyword>
<dbReference type="GO" id="GO:0000272">
    <property type="term" value="P:polysaccharide catabolic process"/>
    <property type="evidence" value="ECO:0007669"/>
    <property type="project" value="UniProtKB-KW"/>
</dbReference>
<dbReference type="GO" id="GO:0008810">
    <property type="term" value="F:cellulase activity"/>
    <property type="evidence" value="ECO:0007669"/>
    <property type="project" value="InterPro"/>
</dbReference>
<dbReference type="AlphaFoldDB" id="A0A9P9ALA3"/>
<sequence>MPKAQCGYSQCLQVPGSGNPPSPTTTSLAPTRLAPVASLCTQYAYYSTGAYSVLKPLWGIDTATTGSQCTYYYGQPAAASPSALIGAGSATRTRPKATYMPIVPSIWSYNVTNTRANVAYDIFTDWDINHDHSSGEYEIVIWQAFLAPSLEQGRC</sequence>
<keyword evidence="2" id="KW-0378">Hydrolase</keyword>
<dbReference type="EMBL" id="JAGPYM010000025">
    <property type="protein sequence ID" value="KAH6880617.1"/>
    <property type="molecule type" value="Genomic_DNA"/>
</dbReference>
<reference evidence="3 4" key="1">
    <citation type="journal article" date="2021" name="Nat. Commun.">
        <title>Genetic determinants of endophytism in the Arabidopsis root mycobiome.</title>
        <authorList>
            <person name="Mesny F."/>
            <person name="Miyauchi S."/>
            <person name="Thiergart T."/>
            <person name="Pickel B."/>
            <person name="Atanasova L."/>
            <person name="Karlsson M."/>
            <person name="Huettel B."/>
            <person name="Barry K.W."/>
            <person name="Haridas S."/>
            <person name="Chen C."/>
            <person name="Bauer D."/>
            <person name="Andreopoulos W."/>
            <person name="Pangilinan J."/>
            <person name="LaButti K."/>
            <person name="Riley R."/>
            <person name="Lipzen A."/>
            <person name="Clum A."/>
            <person name="Drula E."/>
            <person name="Henrissat B."/>
            <person name="Kohler A."/>
            <person name="Grigoriev I.V."/>
            <person name="Martin F.M."/>
            <person name="Hacquard S."/>
        </authorList>
    </citation>
    <scope>NUCLEOTIDE SEQUENCE [LARGE SCALE GENOMIC DNA]</scope>
    <source>
        <strain evidence="3 4">MPI-CAGE-CH-0241</strain>
    </source>
</reference>
<keyword evidence="2" id="KW-0624">Polysaccharide degradation</keyword>
<dbReference type="Pfam" id="PF01670">
    <property type="entry name" value="Glyco_hydro_12"/>
    <property type="match status" value="1"/>
</dbReference>
<name>A0A9P9ALA3_9HYPO</name>
<evidence type="ECO:0000256" key="1">
    <source>
        <dbReference type="ARBA" id="ARBA00005519"/>
    </source>
</evidence>
<comment type="similarity">
    <text evidence="1 2">Belongs to the glycosyl hydrolase 12 (cellulase H) family.</text>
</comment>
<dbReference type="Gene3D" id="2.60.120.180">
    <property type="match status" value="1"/>
</dbReference>
<dbReference type="InterPro" id="IPR002594">
    <property type="entry name" value="GH12"/>
</dbReference>
<accession>A0A9P9ALA3</accession>
<dbReference type="OrthoDB" id="89349at2759"/>
<keyword evidence="2" id="KW-0119">Carbohydrate metabolism</keyword>
<dbReference type="Proteomes" id="UP000777438">
    <property type="component" value="Unassembled WGS sequence"/>
</dbReference>